<name>A0A6A4GZJ0_9AGAR</name>
<dbReference type="Proteomes" id="UP000799118">
    <property type="component" value="Unassembled WGS sequence"/>
</dbReference>
<accession>A0A6A4GZJ0</accession>
<keyword evidence="3" id="KW-1185">Reference proteome</keyword>
<feature type="region of interest" description="Disordered" evidence="1">
    <location>
        <begin position="309"/>
        <end position="345"/>
    </location>
</feature>
<dbReference type="OrthoDB" id="2364732at2759"/>
<evidence type="ECO:0000313" key="2">
    <source>
        <dbReference type="EMBL" id="KAE9390790.1"/>
    </source>
</evidence>
<reference evidence="2" key="1">
    <citation type="journal article" date="2019" name="Environ. Microbiol.">
        <title>Fungal ecological strategies reflected in gene transcription - a case study of two litter decomposers.</title>
        <authorList>
            <person name="Barbi F."/>
            <person name="Kohler A."/>
            <person name="Barry K."/>
            <person name="Baskaran P."/>
            <person name="Daum C."/>
            <person name="Fauchery L."/>
            <person name="Ihrmark K."/>
            <person name="Kuo A."/>
            <person name="LaButti K."/>
            <person name="Lipzen A."/>
            <person name="Morin E."/>
            <person name="Grigoriev I.V."/>
            <person name="Henrissat B."/>
            <person name="Lindahl B."/>
            <person name="Martin F."/>
        </authorList>
    </citation>
    <scope>NUCLEOTIDE SEQUENCE</scope>
    <source>
        <strain evidence="2">JB14</strain>
    </source>
</reference>
<dbReference type="EMBL" id="ML769646">
    <property type="protein sequence ID" value="KAE9390790.1"/>
    <property type="molecule type" value="Genomic_DNA"/>
</dbReference>
<dbReference type="AlphaFoldDB" id="A0A6A4GZJ0"/>
<evidence type="ECO:0000313" key="3">
    <source>
        <dbReference type="Proteomes" id="UP000799118"/>
    </source>
</evidence>
<feature type="compositionally biased region" description="Basic and acidic residues" evidence="1">
    <location>
        <begin position="314"/>
        <end position="329"/>
    </location>
</feature>
<sequence>MFMPNSPSSSPPGYSASIPIATAANLPSFVSRATPASMKGIWRSAFTDRSLPGKAFIYSLSQDRRIMLLFKKEFDAQYLDLRSAAWDTQGLIFIPSTADLPWTSRTWRHTQSKSILIACCNAFDLIWEGRNYYCLGWLDLPDPIIAASTVWVEINLHGSSPSIHTTINGRSIHVYCANPISECRRLAEELKGHRLTMHFGNSNPVAGKFHSPICPICAGIHPVYPTGIHELCPFATLWDDDESRMHSHDGSGIHEENTCPLVGCFNDDEKHSHDSSDNSPQPVYRTCQDLHLDLIHPLQCPFEDTSTLLDDDESQKHGHDFGHDFDNYPHPHKRTQPTNPFRSSFSEGQQHPVLEWVDLVKQIITRVVDDKFILYYIYSLDNGQIEAPPCSGKSTLIQDIAFAVTERSSAVAIHFAQHFSVTLRPIEGSSDMETLVNFLPTYTHYSPTITPGTREVLSNIRNSTELAVFLRSEPTEDFEYWLFVDESQSMYLDKRFWNVLTASYDRKFFVVAAGSYGSHTGSTAHSPPTIIPKIRCMNLFPSPDNNQLCLAFTEQDFDNFAKMVAADMSKWRTMIMDYASPCGIDIFPKKHMHPGVVVELTMHFVTSLTNCAKHALSPPDETKVLSTFFRDCMTSAKSNTPFGLGRCVPHEPNHGFTALSIMDKSIKVRGLDDKWEPVVVMNGPALWKSKGYSETLRAHQIYPQHLRSKYTDSTGKSTITSDVTTYLAISKYTKEDVIAVTPCQCFLNVAAERDSPPDAMPYALRERYNHLPISDFDQAAHDAQQMGWLLQDPLAPNTLEEKSMREAIWDSEFRHAAETVGDACFLTTQARTDSGDGTIDFPNWDWRLVDFHFDKTPSEQAFTGQHCPNFRSVYLKCKMSIDVPEENTRGIQSWRPRFQGAVFGSRRHFILKNQFSAGKLFPFKADTIKNQETKPRILTLLSSLLVSSTRVTVLALNQAKKTKNNASRVQGTTE</sequence>
<gene>
    <name evidence="2" type="ORF">BT96DRAFT_945845</name>
</gene>
<evidence type="ECO:0000256" key="1">
    <source>
        <dbReference type="SAM" id="MobiDB-lite"/>
    </source>
</evidence>
<organism evidence="2 3">
    <name type="scientific">Gymnopus androsaceus JB14</name>
    <dbReference type="NCBI Taxonomy" id="1447944"/>
    <lineage>
        <taxon>Eukaryota</taxon>
        <taxon>Fungi</taxon>
        <taxon>Dikarya</taxon>
        <taxon>Basidiomycota</taxon>
        <taxon>Agaricomycotina</taxon>
        <taxon>Agaricomycetes</taxon>
        <taxon>Agaricomycetidae</taxon>
        <taxon>Agaricales</taxon>
        <taxon>Marasmiineae</taxon>
        <taxon>Omphalotaceae</taxon>
        <taxon>Gymnopus</taxon>
    </lineage>
</organism>
<protein>
    <submittedName>
        <fullName evidence="2">Uncharacterized protein</fullName>
    </submittedName>
</protein>
<proteinExistence type="predicted"/>
<feature type="compositionally biased region" description="Polar residues" evidence="1">
    <location>
        <begin position="336"/>
        <end position="345"/>
    </location>
</feature>